<sequence>MFAGLRSVISNGWPVRAQETKEVVSIRPDDIYTQHSSDQNPQKLFEKASSWLTIIQEKRMDQVQTELVLKETQDTLIRAIFGSNMIERAGLGWDITLNLCRIVFAGEHVGDIPERTSKYENQLLDLQYQEGDNESIASQNFHRGRLEIVQHARAYQHILHQVVVKQDDLTEDLIKETHRILTRGIPIVEKGFPDVPPEKYGGIYRKVPVGAGSTMFTVPQHVPGKMREMCDKLKADIEKAEKQNSIDPFSMSSKYSLEFVQIHPFQDGNGRMCRMILNAILARYAGIIVPIGEKVDEITEYISIKRRASESMEGHGEYAMFILKRAVPRLRELKKKLTGKGKSA</sequence>
<dbReference type="PROSITE" id="PS51459">
    <property type="entry name" value="FIDO"/>
    <property type="match status" value="1"/>
</dbReference>
<feature type="domain" description="Fido" evidence="3">
    <location>
        <begin position="169"/>
        <end position="324"/>
    </location>
</feature>
<dbReference type="InterPro" id="IPR036597">
    <property type="entry name" value="Fido-like_dom_sf"/>
</dbReference>
<name>A0A1B7XU62_COLHI</name>
<dbReference type="InterPro" id="IPR040198">
    <property type="entry name" value="Fido_containing"/>
</dbReference>
<evidence type="ECO:0000259" key="3">
    <source>
        <dbReference type="PROSITE" id="PS51459"/>
    </source>
</evidence>
<dbReference type="GeneID" id="28871517"/>
<keyword evidence="2" id="KW-0067">ATP-binding</keyword>
<gene>
    <name evidence="4" type="ORF">CH63R_12436</name>
</gene>
<dbReference type="Gene3D" id="1.10.3290.10">
    <property type="entry name" value="Fido-like domain"/>
    <property type="match status" value="1"/>
</dbReference>
<dbReference type="AlphaFoldDB" id="A0A1B7XU62"/>
<reference evidence="5" key="1">
    <citation type="journal article" date="2017" name="BMC Genomics">
        <title>Gapless genome assembly of Colletotrichum higginsianum reveals chromosome structure and association of transposable elements with secondary metabolite gene clusters.</title>
        <authorList>
            <person name="Dallery J.-F."/>
            <person name="Lapalu N."/>
            <person name="Zampounis A."/>
            <person name="Pigne S."/>
            <person name="Luyten I."/>
            <person name="Amselem J."/>
            <person name="Wittenberg A.H.J."/>
            <person name="Zhou S."/>
            <person name="de Queiroz M.V."/>
            <person name="Robin G.P."/>
            <person name="Auger A."/>
            <person name="Hainaut M."/>
            <person name="Henrissat B."/>
            <person name="Kim K.-T."/>
            <person name="Lee Y.-H."/>
            <person name="Lespinet O."/>
            <person name="Schwartz D.C."/>
            <person name="Thon M.R."/>
            <person name="O'Connell R.J."/>
        </authorList>
    </citation>
    <scope>NUCLEOTIDE SEQUENCE [LARGE SCALE GENOMIC DNA]</scope>
    <source>
        <strain evidence="5">IMI 349063</strain>
    </source>
</reference>
<evidence type="ECO:0000256" key="1">
    <source>
        <dbReference type="PIRSR" id="PIRSR640198-1"/>
    </source>
</evidence>
<dbReference type="Pfam" id="PF02661">
    <property type="entry name" value="Fic"/>
    <property type="match status" value="1"/>
</dbReference>
<proteinExistence type="predicted"/>
<dbReference type="EMBL" id="LTAN01000009">
    <property type="protein sequence ID" value="OBR03309.1"/>
    <property type="molecule type" value="Genomic_DNA"/>
</dbReference>
<evidence type="ECO:0000313" key="4">
    <source>
        <dbReference type="EMBL" id="OBR03309.1"/>
    </source>
</evidence>
<dbReference type="VEuPathDB" id="FungiDB:CH63R_12436"/>
<keyword evidence="2" id="KW-0547">Nucleotide-binding</keyword>
<evidence type="ECO:0000313" key="5">
    <source>
        <dbReference type="Proteomes" id="UP000092177"/>
    </source>
</evidence>
<feature type="binding site" evidence="2">
    <location>
        <begin position="267"/>
        <end position="274"/>
    </location>
    <ligand>
        <name>ATP</name>
        <dbReference type="ChEBI" id="CHEBI:30616"/>
    </ligand>
</feature>
<dbReference type="KEGG" id="chig:CH63R_12436"/>
<dbReference type="RefSeq" id="XP_018151827.1">
    <property type="nucleotide sequence ID" value="XM_018307410.1"/>
</dbReference>
<accession>A0A1B7XU62</accession>
<dbReference type="OrthoDB" id="439046at2759"/>
<dbReference type="InterPro" id="IPR003812">
    <property type="entry name" value="Fido"/>
</dbReference>
<feature type="active site" evidence="1">
    <location>
        <position position="263"/>
    </location>
</feature>
<dbReference type="SUPFAM" id="SSF140931">
    <property type="entry name" value="Fic-like"/>
    <property type="match status" value="1"/>
</dbReference>
<dbReference type="GO" id="GO:0005524">
    <property type="term" value="F:ATP binding"/>
    <property type="evidence" value="ECO:0007669"/>
    <property type="project" value="UniProtKB-KW"/>
</dbReference>
<dbReference type="PANTHER" id="PTHR13504">
    <property type="entry name" value="FIDO DOMAIN-CONTAINING PROTEIN DDB_G0283145"/>
    <property type="match status" value="1"/>
</dbReference>
<protein>
    <submittedName>
        <fullName evidence="4">Fic/DOC family protein</fullName>
    </submittedName>
</protein>
<dbReference type="PANTHER" id="PTHR13504:SF38">
    <property type="entry name" value="FIDO DOMAIN-CONTAINING PROTEIN"/>
    <property type="match status" value="1"/>
</dbReference>
<evidence type="ECO:0000256" key="2">
    <source>
        <dbReference type="PIRSR" id="PIRSR640198-2"/>
    </source>
</evidence>
<organism evidence="4 5">
    <name type="scientific">Colletotrichum higginsianum (strain IMI 349063)</name>
    <name type="common">Crucifer anthracnose fungus</name>
    <dbReference type="NCBI Taxonomy" id="759273"/>
    <lineage>
        <taxon>Eukaryota</taxon>
        <taxon>Fungi</taxon>
        <taxon>Dikarya</taxon>
        <taxon>Ascomycota</taxon>
        <taxon>Pezizomycotina</taxon>
        <taxon>Sordariomycetes</taxon>
        <taxon>Hypocreomycetidae</taxon>
        <taxon>Glomerellales</taxon>
        <taxon>Glomerellaceae</taxon>
        <taxon>Colletotrichum</taxon>
        <taxon>Colletotrichum destructivum species complex</taxon>
    </lineage>
</organism>
<keyword evidence="5" id="KW-1185">Reference proteome</keyword>
<comment type="caution">
    <text evidence="4">The sequence shown here is derived from an EMBL/GenBank/DDBJ whole genome shotgun (WGS) entry which is preliminary data.</text>
</comment>
<dbReference type="Proteomes" id="UP000092177">
    <property type="component" value="Chromosome 9"/>
</dbReference>